<dbReference type="EMBL" id="CAFBPE010000028">
    <property type="protein sequence ID" value="CAB5004136.1"/>
    <property type="molecule type" value="Genomic_DNA"/>
</dbReference>
<gene>
    <name evidence="1" type="ORF">UFOPK4065_00517</name>
</gene>
<protein>
    <submittedName>
        <fullName evidence="1">Unannotated protein</fullName>
    </submittedName>
</protein>
<accession>A0A6J7PFD6</accession>
<name>A0A6J7PFD6_9ZZZZ</name>
<evidence type="ECO:0000313" key="1">
    <source>
        <dbReference type="EMBL" id="CAB5004136.1"/>
    </source>
</evidence>
<proteinExistence type="predicted"/>
<organism evidence="1">
    <name type="scientific">freshwater metagenome</name>
    <dbReference type="NCBI Taxonomy" id="449393"/>
    <lineage>
        <taxon>unclassified sequences</taxon>
        <taxon>metagenomes</taxon>
        <taxon>ecological metagenomes</taxon>
    </lineage>
</organism>
<dbReference type="AlphaFoldDB" id="A0A6J7PFD6"/>
<reference evidence="1" key="1">
    <citation type="submission" date="2020-05" db="EMBL/GenBank/DDBJ databases">
        <authorList>
            <person name="Chiriac C."/>
            <person name="Salcher M."/>
            <person name="Ghai R."/>
            <person name="Kavagutti S V."/>
        </authorList>
    </citation>
    <scope>NUCLEOTIDE SEQUENCE</scope>
</reference>
<sequence>MTSSSSVKVCKTAIGENASLWASVTLSGTSASKVGLMVLASATPPVRTRAPAATAS</sequence>